<proteinExistence type="predicted"/>
<dbReference type="RefSeq" id="WP_089965196.1">
    <property type="nucleotide sequence ID" value="NZ_FNJM01000001.1"/>
</dbReference>
<sequence>MSEFGGFFNSVNGDRKYKSEDFANYFKTFIGNGINPSKDSLRVIKKSNNQVGIMVGSACINGYLYLNSTELTKSISINVTRIDRVVIGLDIINRTLSVYVLQGTVSAPPVLTRNNSKYELSLAKIKIQGSTVNIEDERGQKEICGYMDFLGKDDLQNMWDLFNSQWAEYKELWQDWFVNMQGKSIRGIYIQNTRPAGSKVGDIWIEVP</sequence>
<gene>
    <name evidence="1" type="ORF">SAMN04488529_101363</name>
</gene>
<keyword evidence="2" id="KW-1185">Reference proteome</keyword>
<reference evidence="1 2" key="1">
    <citation type="submission" date="2016-10" db="EMBL/GenBank/DDBJ databases">
        <authorList>
            <person name="de Groot N.N."/>
        </authorList>
    </citation>
    <scope>NUCLEOTIDE SEQUENCE [LARGE SCALE GENOMIC DNA]</scope>
    <source>
        <strain evidence="1 2">DSM 12272</strain>
    </source>
</reference>
<dbReference type="EMBL" id="FNJM01000001">
    <property type="protein sequence ID" value="SDO76731.1"/>
    <property type="molecule type" value="Genomic_DNA"/>
</dbReference>
<organism evidence="1 2">
    <name type="scientific">Clostridium gasigenes</name>
    <dbReference type="NCBI Taxonomy" id="94869"/>
    <lineage>
        <taxon>Bacteria</taxon>
        <taxon>Bacillati</taxon>
        <taxon>Bacillota</taxon>
        <taxon>Clostridia</taxon>
        <taxon>Eubacteriales</taxon>
        <taxon>Clostridiaceae</taxon>
        <taxon>Clostridium</taxon>
    </lineage>
</organism>
<accession>A0A1H0M8V6</accession>
<dbReference type="STRING" id="94869.SAMN04488529_101363"/>
<evidence type="ECO:0000313" key="1">
    <source>
        <dbReference type="EMBL" id="SDO76731.1"/>
    </source>
</evidence>
<dbReference type="AlphaFoldDB" id="A0A1H0M8V6"/>
<name>A0A1H0M8V6_9CLOT</name>
<protein>
    <submittedName>
        <fullName evidence="1">Uncharacterized protein</fullName>
    </submittedName>
</protein>
<dbReference type="Proteomes" id="UP000198597">
    <property type="component" value="Unassembled WGS sequence"/>
</dbReference>
<dbReference type="OrthoDB" id="9795386at2"/>
<evidence type="ECO:0000313" key="2">
    <source>
        <dbReference type="Proteomes" id="UP000198597"/>
    </source>
</evidence>